<sequence length="926" mass="104488">MAGDDTSPHETSQSGYSSSSRGTKRKADSAPLEQTSHQSSHPSSSSPRKPSNISTTPPTLTEARDKLLKKYGCVAEKPVSEFLHDHVPHVAATVVEQVMAKLKEKWEPRTKKVERDRRSVNPPAPAKKVDKDEANTPLTSEGKVYGYATGSPSTKKKKEAEAFEKLGSFIKAVAELAAKLNGTRWVDHSSKQGHISGEIPNTSRPDSFLHLIPRLLDDLGWEQILITGELKKRKFDPDVLDNWAKVLWGMHHIMRNDPCRLFTFGYSIEDDQARLWYHARSSVFVSETFKWIDDPKPLVTLILALTLVKSEHFSSATPQDFGARASAPPSASGSQEEDVPVANEPITFFDEADDASLGKAGIDQLYTDYPDYLERIGIDTKMKRVLDEAANIQYEITVNETVFVTEEILCDFKADHATGRCTRVWVVYRKEDDRSIKFVLKDVWLEEGAVVEGDKLKRLKKLVELDEQDHGEVKVKKWYDEHLLHMYMDETLDHRVLGVSGQRKSIRFFSETSERTRSSSIHSGSQRAEPRGGPSRVLPLQQVHVFDDPNRFHYRIVFHGRMTPLELAPCRKTSLEVVIGILRACWVLWTYGMVHRDVSSWNAYWDPSSRTGRLGDYDYLIDYGGTGTGTIKTGTPHFWSVEVEVGKYLFKPVEPAKPGPGLGWDPLETGLQVQRPKPASIFQHNVLHDLESVYWVSLWTYLYLVGVEDRDVGQDNSDTVAPVNAGRQELYQEIFPEGDSDTVHLARTSFLGIHGSDDFRDDLWNQYSTSIKDDVVSSLINHHFWALRSTIATHFRTAELGLATDVSIPYGHVAFVHGLSVVYRIFCACRELVKDFNHFPVSPLLKHQYVLIYQHGPNDVTRWPDSTETTFPRTSEQAQPVPSGSTAFPGSSRSSKRQRMDTESKEISDSERGIIFSRCIVTQQGS</sequence>
<dbReference type="Pfam" id="PF17667">
    <property type="entry name" value="Pkinase_fungal"/>
    <property type="match status" value="2"/>
</dbReference>
<organism evidence="3 4">
    <name type="scientific">Marasmius tenuissimus</name>
    <dbReference type="NCBI Taxonomy" id="585030"/>
    <lineage>
        <taxon>Eukaryota</taxon>
        <taxon>Fungi</taxon>
        <taxon>Dikarya</taxon>
        <taxon>Basidiomycota</taxon>
        <taxon>Agaricomycotina</taxon>
        <taxon>Agaricomycetes</taxon>
        <taxon>Agaricomycetidae</taxon>
        <taxon>Agaricales</taxon>
        <taxon>Marasmiineae</taxon>
        <taxon>Marasmiaceae</taxon>
        <taxon>Marasmius</taxon>
    </lineage>
</organism>
<feature type="compositionally biased region" description="Low complexity" evidence="1">
    <location>
        <begin position="36"/>
        <end position="54"/>
    </location>
</feature>
<evidence type="ECO:0000313" key="3">
    <source>
        <dbReference type="EMBL" id="KAL0066466.1"/>
    </source>
</evidence>
<protein>
    <recommendedName>
        <fullName evidence="2">Fungal-type protein kinase domain-containing protein</fullName>
    </recommendedName>
</protein>
<reference evidence="3 4" key="1">
    <citation type="submission" date="2024-05" db="EMBL/GenBank/DDBJ databases">
        <title>A draft genome resource for the thread blight pathogen Marasmius tenuissimus strain MS-2.</title>
        <authorList>
            <person name="Yulfo-Soto G.E."/>
            <person name="Baruah I.K."/>
            <person name="Amoako-Attah I."/>
            <person name="Bukari Y."/>
            <person name="Meinhardt L.W."/>
            <person name="Bailey B.A."/>
            <person name="Cohen S.P."/>
        </authorList>
    </citation>
    <scope>NUCLEOTIDE SEQUENCE [LARGE SCALE GENOMIC DNA]</scope>
    <source>
        <strain evidence="3 4">MS-2</strain>
    </source>
</reference>
<feature type="compositionally biased region" description="Polar residues" evidence="1">
    <location>
        <begin position="864"/>
        <end position="893"/>
    </location>
</feature>
<dbReference type="EMBL" id="JBBXMP010000035">
    <property type="protein sequence ID" value="KAL0066466.1"/>
    <property type="molecule type" value="Genomic_DNA"/>
</dbReference>
<dbReference type="InterPro" id="IPR011009">
    <property type="entry name" value="Kinase-like_dom_sf"/>
</dbReference>
<feature type="region of interest" description="Disordered" evidence="1">
    <location>
        <begin position="318"/>
        <end position="339"/>
    </location>
</feature>
<evidence type="ECO:0000259" key="2">
    <source>
        <dbReference type="Pfam" id="PF17667"/>
    </source>
</evidence>
<feature type="domain" description="Fungal-type protein kinase" evidence="2">
    <location>
        <begin position="374"/>
        <end position="700"/>
    </location>
</feature>
<dbReference type="Proteomes" id="UP001437256">
    <property type="component" value="Unassembled WGS sequence"/>
</dbReference>
<feature type="region of interest" description="Disordered" evidence="1">
    <location>
        <begin position="108"/>
        <end position="153"/>
    </location>
</feature>
<feature type="domain" description="Fungal-type protein kinase" evidence="2">
    <location>
        <begin position="220"/>
        <end position="311"/>
    </location>
</feature>
<evidence type="ECO:0000256" key="1">
    <source>
        <dbReference type="SAM" id="MobiDB-lite"/>
    </source>
</evidence>
<feature type="region of interest" description="Disordered" evidence="1">
    <location>
        <begin position="511"/>
        <end position="534"/>
    </location>
</feature>
<accession>A0ABR2ZZH7</accession>
<comment type="caution">
    <text evidence="3">The sequence shown here is derived from an EMBL/GenBank/DDBJ whole genome shotgun (WGS) entry which is preliminary data.</text>
</comment>
<proteinExistence type="predicted"/>
<gene>
    <name evidence="3" type="ORF">AAF712_006509</name>
</gene>
<feature type="compositionally biased region" description="Basic and acidic residues" evidence="1">
    <location>
        <begin position="898"/>
        <end position="911"/>
    </location>
</feature>
<feature type="compositionally biased region" description="Low complexity" evidence="1">
    <location>
        <begin position="322"/>
        <end position="334"/>
    </location>
</feature>
<keyword evidence="4" id="KW-1185">Reference proteome</keyword>
<name>A0ABR2ZZH7_9AGAR</name>
<dbReference type="PANTHER" id="PTHR38248">
    <property type="entry name" value="FUNK1 6"/>
    <property type="match status" value="1"/>
</dbReference>
<dbReference type="PANTHER" id="PTHR38248:SF2">
    <property type="entry name" value="FUNK1 11"/>
    <property type="match status" value="1"/>
</dbReference>
<feature type="compositionally biased region" description="Basic and acidic residues" evidence="1">
    <location>
        <begin position="108"/>
        <end position="119"/>
    </location>
</feature>
<evidence type="ECO:0000313" key="4">
    <source>
        <dbReference type="Proteomes" id="UP001437256"/>
    </source>
</evidence>
<dbReference type="SUPFAM" id="SSF56112">
    <property type="entry name" value="Protein kinase-like (PK-like)"/>
    <property type="match status" value="1"/>
</dbReference>
<feature type="region of interest" description="Disordered" evidence="1">
    <location>
        <begin position="1"/>
        <end position="63"/>
    </location>
</feature>
<dbReference type="InterPro" id="IPR040976">
    <property type="entry name" value="Pkinase_fungal"/>
</dbReference>
<feature type="region of interest" description="Disordered" evidence="1">
    <location>
        <begin position="863"/>
        <end position="911"/>
    </location>
</feature>